<proteinExistence type="predicted"/>
<keyword evidence="3" id="KW-1185">Reference proteome</keyword>
<comment type="caution">
    <text evidence="2">The sequence shown here is derived from an EMBL/GenBank/DDBJ whole genome shotgun (WGS) entry which is preliminary data.</text>
</comment>
<evidence type="ECO:0000313" key="3">
    <source>
        <dbReference type="Proteomes" id="UP001500897"/>
    </source>
</evidence>
<dbReference type="CDD" id="cd00093">
    <property type="entry name" value="HTH_XRE"/>
    <property type="match status" value="1"/>
</dbReference>
<dbReference type="SMART" id="SM00530">
    <property type="entry name" value="HTH_XRE"/>
    <property type="match status" value="1"/>
</dbReference>
<dbReference type="InterPro" id="IPR043917">
    <property type="entry name" value="DUF5753"/>
</dbReference>
<accession>A0ABN2W797</accession>
<protein>
    <submittedName>
        <fullName evidence="2">Helix-turn-helix transcriptional regulator</fullName>
    </submittedName>
</protein>
<gene>
    <name evidence="2" type="ORF">GCM10009759_03860</name>
</gene>
<dbReference type="EMBL" id="BAAANS010000002">
    <property type="protein sequence ID" value="GAA2084638.1"/>
    <property type="molecule type" value="Genomic_DNA"/>
</dbReference>
<sequence>MAAAQRAAAPQVRYRRAAVELQRLRKERGESASDVVAAIAGMNLVKLSRYENAQVQLKPDVVKALLDHYECDPALAEVLLEGLRDNGRPGWVAGYGDLNPLHQDLIRLEETAVGNRSYEQSYIPGLLQTRRYAHAIIASGVHQTPSVEERVEVRINRQAVLTRATNPLKLWAVIHESALSMKVSDGVMEDQLDRLIQWSALPNITIQIMPAMAPPHPGMSGPFTLLEFPHRDLDLVLLSDMISSRWVEKAAEVETFRTAFDEIMATALGLDDSLKLIREKREQLK</sequence>
<dbReference type="RefSeq" id="WP_344549903.1">
    <property type="nucleotide sequence ID" value="NZ_BAAANS010000002.1"/>
</dbReference>
<dbReference type="InterPro" id="IPR010982">
    <property type="entry name" value="Lambda_DNA-bd_dom_sf"/>
</dbReference>
<dbReference type="Pfam" id="PF13560">
    <property type="entry name" value="HTH_31"/>
    <property type="match status" value="1"/>
</dbReference>
<feature type="domain" description="HTH cro/C1-type" evidence="1">
    <location>
        <begin position="20"/>
        <end position="76"/>
    </location>
</feature>
<evidence type="ECO:0000313" key="2">
    <source>
        <dbReference type="EMBL" id="GAA2084638.1"/>
    </source>
</evidence>
<dbReference type="Pfam" id="PF19054">
    <property type="entry name" value="DUF5753"/>
    <property type="match status" value="1"/>
</dbReference>
<dbReference type="SUPFAM" id="SSF47413">
    <property type="entry name" value="lambda repressor-like DNA-binding domains"/>
    <property type="match status" value="1"/>
</dbReference>
<dbReference type="Proteomes" id="UP001500897">
    <property type="component" value="Unassembled WGS sequence"/>
</dbReference>
<organism evidence="2 3">
    <name type="scientific">Kitasatospora saccharophila</name>
    <dbReference type="NCBI Taxonomy" id="407973"/>
    <lineage>
        <taxon>Bacteria</taxon>
        <taxon>Bacillati</taxon>
        <taxon>Actinomycetota</taxon>
        <taxon>Actinomycetes</taxon>
        <taxon>Kitasatosporales</taxon>
        <taxon>Streptomycetaceae</taxon>
        <taxon>Kitasatospora</taxon>
    </lineage>
</organism>
<reference evidence="2 3" key="1">
    <citation type="journal article" date="2019" name="Int. J. Syst. Evol. Microbiol.">
        <title>The Global Catalogue of Microorganisms (GCM) 10K type strain sequencing project: providing services to taxonomists for standard genome sequencing and annotation.</title>
        <authorList>
            <consortium name="The Broad Institute Genomics Platform"/>
            <consortium name="The Broad Institute Genome Sequencing Center for Infectious Disease"/>
            <person name="Wu L."/>
            <person name="Ma J."/>
        </authorList>
    </citation>
    <scope>NUCLEOTIDE SEQUENCE [LARGE SCALE GENOMIC DNA]</scope>
    <source>
        <strain evidence="2 3">JCM 14559</strain>
    </source>
</reference>
<dbReference type="InterPro" id="IPR001387">
    <property type="entry name" value="Cro/C1-type_HTH"/>
</dbReference>
<name>A0ABN2W797_9ACTN</name>
<evidence type="ECO:0000259" key="1">
    <source>
        <dbReference type="SMART" id="SM00530"/>
    </source>
</evidence>